<sequence length="115" mass="12649">MDSSIHIAVRSKDILEIPTHLSFAKFREGLSEMRRDVPHPHPSALIGKYDRLDGIRILSGPLTSMDSDSCPELDIQLVLVENYCVAEGKCHSSVDGRFLSFGACLSTTPADCFVN</sequence>
<gene>
    <name evidence="1" type="ORF">CDAR_365041</name>
</gene>
<proteinExistence type="predicted"/>
<organism evidence="1 2">
    <name type="scientific">Caerostris darwini</name>
    <dbReference type="NCBI Taxonomy" id="1538125"/>
    <lineage>
        <taxon>Eukaryota</taxon>
        <taxon>Metazoa</taxon>
        <taxon>Ecdysozoa</taxon>
        <taxon>Arthropoda</taxon>
        <taxon>Chelicerata</taxon>
        <taxon>Arachnida</taxon>
        <taxon>Araneae</taxon>
        <taxon>Araneomorphae</taxon>
        <taxon>Entelegynae</taxon>
        <taxon>Araneoidea</taxon>
        <taxon>Araneidae</taxon>
        <taxon>Caerostris</taxon>
    </lineage>
</organism>
<dbReference type="EMBL" id="BPLQ01007118">
    <property type="protein sequence ID" value="GIY27991.1"/>
    <property type="molecule type" value="Genomic_DNA"/>
</dbReference>
<name>A0AAV4S468_9ARAC</name>
<keyword evidence="2" id="KW-1185">Reference proteome</keyword>
<accession>A0AAV4S468</accession>
<reference evidence="1 2" key="1">
    <citation type="submission" date="2021-06" db="EMBL/GenBank/DDBJ databases">
        <title>Caerostris darwini draft genome.</title>
        <authorList>
            <person name="Kono N."/>
            <person name="Arakawa K."/>
        </authorList>
    </citation>
    <scope>NUCLEOTIDE SEQUENCE [LARGE SCALE GENOMIC DNA]</scope>
</reference>
<protein>
    <submittedName>
        <fullName evidence="1">Uncharacterized protein</fullName>
    </submittedName>
</protein>
<evidence type="ECO:0000313" key="1">
    <source>
        <dbReference type="EMBL" id="GIY27991.1"/>
    </source>
</evidence>
<comment type="caution">
    <text evidence="1">The sequence shown here is derived from an EMBL/GenBank/DDBJ whole genome shotgun (WGS) entry which is preliminary data.</text>
</comment>
<dbReference type="Proteomes" id="UP001054837">
    <property type="component" value="Unassembled WGS sequence"/>
</dbReference>
<dbReference type="AlphaFoldDB" id="A0AAV4S468"/>
<evidence type="ECO:0000313" key="2">
    <source>
        <dbReference type="Proteomes" id="UP001054837"/>
    </source>
</evidence>